<proteinExistence type="predicted"/>
<keyword evidence="2" id="KW-1185">Reference proteome</keyword>
<protein>
    <submittedName>
        <fullName evidence="1">Uncharacterized protein</fullName>
    </submittedName>
</protein>
<dbReference type="AlphaFoldDB" id="A0A9P0MZA7"/>
<dbReference type="Proteomes" id="UP001152798">
    <property type="component" value="Chromosome 7"/>
</dbReference>
<gene>
    <name evidence="1" type="ORF">NEZAVI_LOCUS15544</name>
</gene>
<dbReference type="EMBL" id="OV725083">
    <property type="protein sequence ID" value="CAH1407923.1"/>
    <property type="molecule type" value="Genomic_DNA"/>
</dbReference>
<evidence type="ECO:0000313" key="1">
    <source>
        <dbReference type="EMBL" id="CAH1407923.1"/>
    </source>
</evidence>
<sequence length="68" mass="7572">MFAIGVPQSTEFAFDVGELDDGERPRAGWNGIKFAGQTKKTALDRADHSVNMESSVPGYQWNHITNFQ</sequence>
<evidence type="ECO:0000313" key="2">
    <source>
        <dbReference type="Proteomes" id="UP001152798"/>
    </source>
</evidence>
<accession>A0A9P0MZA7</accession>
<reference evidence="1" key="1">
    <citation type="submission" date="2022-01" db="EMBL/GenBank/DDBJ databases">
        <authorList>
            <person name="King R."/>
        </authorList>
    </citation>
    <scope>NUCLEOTIDE SEQUENCE</scope>
</reference>
<organism evidence="1 2">
    <name type="scientific">Nezara viridula</name>
    <name type="common">Southern green stink bug</name>
    <name type="synonym">Cimex viridulus</name>
    <dbReference type="NCBI Taxonomy" id="85310"/>
    <lineage>
        <taxon>Eukaryota</taxon>
        <taxon>Metazoa</taxon>
        <taxon>Ecdysozoa</taxon>
        <taxon>Arthropoda</taxon>
        <taxon>Hexapoda</taxon>
        <taxon>Insecta</taxon>
        <taxon>Pterygota</taxon>
        <taxon>Neoptera</taxon>
        <taxon>Paraneoptera</taxon>
        <taxon>Hemiptera</taxon>
        <taxon>Heteroptera</taxon>
        <taxon>Panheteroptera</taxon>
        <taxon>Pentatomomorpha</taxon>
        <taxon>Pentatomoidea</taxon>
        <taxon>Pentatomidae</taxon>
        <taxon>Pentatominae</taxon>
        <taxon>Nezara</taxon>
    </lineage>
</organism>
<name>A0A9P0MZA7_NEZVI</name>